<keyword evidence="1" id="KW-0614">Plasmid</keyword>
<name>A0A2R4AKF8_CITFR</name>
<proteinExistence type="predicted"/>
<protein>
    <submittedName>
        <fullName evidence="1">Uncharacterized protein</fullName>
    </submittedName>
</protein>
<reference evidence="1" key="1">
    <citation type="submission" date="2018-10" db="EMBL/GenBank/DDBJ databases">
        <title>Complete Sequence of plasmid pTEM-2262.</title>
        <authorList>
            <person name="Li M."/>
            <person name="Li F."/>
            <person name="Pei G."/>
            <person name="Tong Y."/>
        </authorList>
    </citation>
    <scope>NUCLEOTIDE SEQUENCE</scope>
    <source>
        <strain evidence="1">2262</strain>
        <plasmid evidence="1">pTEM-2262</plasmid>
    </source>
</reference>
<geneLocation type="plasmid" evidence="1">
    <name>pTEM-2262</name>
</geneLocation>
<sequence length="47" mass="5155">MGTLFVFLLMVMDVSCQSGQNTGAMAHKLMMAGFPDTTQSLSMLKQR</sequence>
<organism evidence="1">
    <name type="scientific">Citrobacter freundii</name>
    <dbReference type="NCBI Taxonomy" id="546"/>
    <lineage>
        <taxon>Bacteria</taxon>
        <taxon>Pseudomonadati</taxon>
        <taxon>Pseudomonadota</taxon>
        <taxon>Gammaproteobacteria</taxon>
        <taxon>Enterobacterales</taxon>
        <taxon>Enterobacteriaceae</taxon>
        <taxon>Citrobacter</taxon>
        <taxon>Citrobacter freundii complex</taxon>
    </lineage>
</organism>
<dbReference type="EMBL" id="MG387191">
    <property type="protein sequence ID" value="AVR65147.1"/>
    <property type="molecule type" value="Genomic_DNA"/>
</dbReference>
<accession>A0A2R4AKF8</accession>
<dbReference type="AlphaFoldDB" id="A0A2R4AKF8"/>
<evidence type="ECO:0000313" key="1">
    <source>
        <dbReference type="EMBL" id="AVR65147.1"/>
    </source>
</evidence>